<gene>
    <name evidence="3" type="ORF">LXT12_07355</name>
</gene>
<organism evidence="3 4">
    <name type="scientific">Pelomonas caseinilytica</name>
    <dbReference type="NCBI Taxonomy" id="2906763"/>
    <lineage>
        <taxon>Bacteria</taxon>
        <taxon>Pseudomonadati</taxon>
        <taxon>Pseudomonadota</taxon>
        <taxon>Betaproteobacteria</taxon>
        <taxon>Burkholderiales</taxon>
        <taxon>Sphaerotilaceae</taxon>
        <taxon>Roseateles</taxon>
    </lineage>
</organism>
<dbReference type="Pfam" id="PF07331">
    <property type="entry name" value="TctB"/>
    <property type="match status" value="1"/>
</dbReference>
<reference evidence="3 4" key="1">
    <citation type="submission" date="2021-12" db="EMBL/GenBank/DDBJ databases">
        <title>Genome seq of p7.</title>
        <authorList>
            <person name="Seo T."/>
        </authorList>
    </citation>
    <scope>NUCLEOTIDE SEQUENCE [LARGE SCALE GENOMIC DNA]</scope>
    <source>
        <strain evidence="3 4">P7</strain>
    </source>
</reference>
<feature type="transmembrane region" description="Helical" evidence="1">
    <location>
        <begin position="93"/>
        <end position="113"/>
    </location>
</feature>
<name>A0ABS8XDN5_9BURK</name>
<dbReference type="InterPro" id="IPR009936">
    <property type="entry name" value="DUF1468"/>
</dbReference>
<feature type="domain" description="DUF1468" evidence="2">
    <location>
        <begin position="9"/>
        <end position="139"/>
    </location>
</feature>
<comment type="caution">
    <text evidence="3">The sequence shown here is derived from an EMBL/GenBank/DDBJ whole genome shotgun (WGS) entry which is preliminary data.</text>
</comment>
<dbReference type="EMBL" id="JAJTWT010000002">
    <property type="protein sequence ID" value="MCE4537063.1"/>
    <property type="molecule type" value="Genomic_DNA"/>
</dbReference>
<proteinExistence type="predicted"/>
<dbReference type="Proteomes" id="UP001201463">
    <property type="component" value="Unassembled WGS sequence"/>
</dbReference>
<sequence>MNDRNLVRGLLLAAIALGFGLGALRYSVGSFAHAGPGLFPLLVSGLLMLVAVATIVRSRFVKPVPLGFNLRNIGLLLLALCSFALVTEWLHTMIAGVVVMVFIAGLAASGNGWQRSVKIAAGLVAIAFVFQKLLGLSLPLY</sequence>
<keyword evidence="1" id="KW-1133">Transmembrane helix</keyword>
<protein>
    <submittedName>
        <fullName evidence="3">Tripartite tricarboxylate transporter TctB family protein</fullName>
    </submittedName>
</protein>
<accession>A0ABS8XDN5</accession>
<evidence type="ECO:0000256" key="1">
    <source>
        <dbReference type="SAM" id="Phobius"/>
    </source>
</evidence>
<evidence type="ECO:0000313" key="3">
    <source>
        <dbReference type="EMBL" id="MCE4537063.1"/>
    </source>
</evidence>
<keyword evidence="1" id="KW-0812">Transmembrane</keyword>
<feature type="transmembrane region" description="Helical" evidence="1">
    <location>
        <begin position="120"/>
        <end position="140"/>
    </location>
</feature>
<keyword evidence="4" id="KW-1185">Reference proteome</keyword>
<keyword evidence="1" id="KW-0472">Membrane</keyword>
<feature type="transmembrane region" description="Helical" evidence="1">
    <location>
        <begin position="35"/>
        <end position="56"/>
    </location>
</feature>
<evidence type="ECO:0000259" key="2">
    <source>
        <dbReference type="Pfam" id="PF07331"/>
    </source>
</evidence>
<dbReference type="RefSeq" id="WP_233390788.1">
    <property type="nucleotide sequence ID" value="NZ_JAJTWT010000002.1"/>
</dbReference>
<evidence type="ECO:0000313" key="4">
    <source>
        <dbReference type="Proteomes" id="UP001201463"/>
    </source>
</evidence>
<feature type="transmembrane region" description="Helical" evidence="1">
    <location>
        <begin position="68"/>
        <end position="87"/>
    </location>
</feature>